<evidence type="ECO:0000256" key="3">
    <source>
        <dbReference type="ARBA" id="ARBA00022801"/>
    </source>
</evidence>
<dbReference type="PANTHER" id="PTHR43142:SF1">
    <property type="entry name" value="CARBOXYLIC ESTER HYDROLASE"/>
    <property type="match status" value="1"/>
</dbReference>
<sequence length="595" mass="66680">MCHDECCYFCEKLAPKPPKKWSGILNATRDTPLCLQNLGGNVRGSEDCLYLNVYRPKNDRENMPVLFRVHGGAFQVGNIGPRENADYLMDEDLVLVQIHYRMNAIGFASLGNKLMPGNYGIKDQVMALKWVQQNIASFGGNPKSVTVYGESAGAASVHILLKAPATEGMVHRAIADSGTVNHIWSQVKTDIVKNGTLQLAAKIGCPISGDDLEIFNCLQGVSSETLVSALPEGMAGVDSYVPCFEPKDAEDAVMTEDLSMLPSNKPFITSNCNGEFLIPYSSLNPQVITYAHENLDSYLEEYITKYLDVPDPSRSREGAAILKKSYFPTMEPLQNFTLELANVGGDITFIYPALYNLVYHQGPKWYYYLTYIGELSKAASRAWVRIGNIPDVAAHADQRLYYFNYRSEYGFGPKDTPEDYQVSKRMIKYLVNFAYYEDQPKSKRHADIVTVQKEATKPKYISTLYPNHDTIKSADDTKAYIQKKLKDPLQHGIKIQNVRRVQDRGVLVEVDSAYSLAKIKDVLGRYTKVQLKEPQKRYPKLMAYGVRAGTTIDQLKSAISHLTDDQAVIDATTIAFSHKQKNSNVENMCFSVHLD</sequence>
<dbReference type="EC" id="3.1.1.-" evidence="5"/>
<evidence type="ECO:0000256" key="5">
    <source>
        <dbReference type="RuleBase" id="RU361235"/>
    </source>
</evidence>
<dbReference type="AlphaFoldDB" id="A0A8S9XHA3"/>
<feature type="domain" description="Carboxylesterase type B" evidence="6">
    <location>
        <begin position="14"/>
        <end position="462"/>
    </location>
</feature>
<dbReference type="SUPFAM" id="SSF53474">
    <property type="entry name" value="alpha/beta-Hydrolases"/>
    <property type="match status" value="1"/>
</dbReference>
<proteinExistence type="inferred from homology"/>
<dbReference type="InterPro" id="IPR029058">
    <property type="entry name" value="AB_hydrolase_fold"/>
</dbReference>
<keyword evidence="8" id="KW-1185">Reference proteome</keyword>
<evidence type="ECO:0000259" key="6">
    <source>
        <dbReference type="Pfam" id="PF00135"/>
    </source>
</evidence>
<gene>
    <name evidence="7" type="ORF">GE061_018679</name>
</gene>
<name>A0A8S9XHA3_APOLU</name>
<keyword evidence="4" id="KW-0325">Glycoprotein</keyword>
<dbReference type="PANTHER" id="PTHR43142">
    <property type="entry name" value="CARBOXYLIC ESTER HYDROLASE"/>
    <property type="match status" value="1"/>
</dbReference>
<keyword evidence="3 5" id="KW-0378">Hydrolase</keyword>
<dbReference type="Gene3D" id="3.40.50.1820">
    <property type="entry name" value="alpha/beta hydrolase"/>
    <property type="match status" value="1"/>
</dbReference>
<dbReference type="PROSITE" id="PS00941">
    <property type="entry name" value="CARBOXYLESTERASE_B_2"/>
    <property type="match status" value="1"/>
</dbReference>
<dbReference type="InterPro" id="IPR019826">
    <property type="entry name" value="Carboxylesterase_B_AS"/>
</dbReference>
<protein>
    <recommendedName>
        <fullName evidence="5">Carboxylic ester hydrolase</fullName>
        <ecNumber evidence="5">3.1.1.-</ecNumber>
    </recommendedName>
</protein>
<dbReference type="InterPro" id="IPR002018">
    <property type="entry name" value="CarbesteraseB"/>
</dbReference>
<evidence type="ECO:0000313" key="7">
    <source>
        <dbReference type="EMBL" id="KAF6207436.1"/>
    </source>
</evidence>
<dbReference type="PROSITE" id="PS00122">
    <property type="entry name" value="CARBOXYLESTERASE_B_1"/>
    <property type="match status" value="1"/>
</dbReference>
<dbReference type="InterPro" id="IPR019819">
    <property type="entry name" value="Carboxylesterase_B_CS"/>
</dbReference>
<comment type="similarity">
    <text evidence="1 5">Belongs to the type-B carboxylesterase/lipase family.</text>
</comment>
<organism evidence="7 8">
    <name type="scientific">Apolygus lucorum</name>
    <name type="common">Small green plant bug</name>
    <name type="synonym">Lygocoris lucorum</name>
    <dbReference type="NCBI Taxonomy" id="248454"/>
    <lineage>
        <taxon>Eukaryota</taxon>
        <taxon>Metazoa</taxon>
        <taxon>Ecdysozoa</taxon>
        <taxon>Arthropoda</taxon>
        <taxon>Hexapoda</taxon>
        <taxon>Insecta</taxon>
        <taxon>Pterygota</taxon>
        <taxon>Neoptera</taxon>
        <taxon>Paraneoptera</taxon>
        <taxon>Hemiptera</taxon>
        <taxon>Heteroptera</taxon>
        <taxon>Panheteroptera</taxon>
        <taxon>Cimicomorpha</taxon>
        <taxon>Miridae</taxon>
        <taxon>Mirini</taxon>
        <taxon>Apolygus</taxon>
    </lineage>
</organism>
<evidence type="ECO:0000256" key="4">
    <source>
        <dbReference type="ARBA" id="ARBA00023180"/>
    </source>
</evidence>
<accession>A0A8S9XHA3</accession>
<comment type="caution">
    <text evidence="7">The sequence shown here is derived from an EMBL/GenBank/DDBJ whole genome shotgun (WGS) entry which is preliminary data.</text>
</comment>
<dbReference type="Proteomes" id="UP000466442">
    <property type="component" value="Unassembled WGS sequence"/>
</dbReference>
<dbReference type="GO" id="GO:0052689">
    <property type="term" value="F:carboxylic ester hydrolase activity"/>
    <property type="evidence" value="ECO:0007669"/>
    <property type="project" value="UniProtKB-KW"/>
</dbReference>
<dbReference type="Pfam" id="PF00135">
    <property type="entry name" value="COesterase"/>
    <property type="match status" value="1"/>
</dbReference>
<evidence type="ECO:0000256" key="2">
    <source>
        <dbReference type="ARBA" id="ARBA00022487"/>
    </source>
</evidence>
<dbReference type="EMBL" id="WIXP02000008">
    <property type="protein sequence ID" value="KAF6207436.1"/>
    <property type="molecule type" value="Genomic_DNA"/>
</dbReference>
<evidence type="ECO:0000256" key="1">
    <source>
        <dbReference type="ARBA" id="ARBA00005964"/>
    </source>
</evidence>
<reference evidence="7" key="1">
    <citation type="journal article" date="2021" name="Mol. Ecol. Resour.">
        <title>Apolygus lucorum genome provides insights into omnivorousness and mesophyll feeding.</title>
        <authorList>
            <person name="Liu Y."/>
            <person name="Liu H."/>
            <person name="Wang H."/>
            <person name="Huang T."/>
            <person name="Liu B."/>
            <person name="Yang B."/>
            <person name="Yin L."/>
            <person name="Li B."/>
            <person name="Zhang Y."/>
            <person name="Zhang S."/>
            <person name="Jiang F."/>
            <person name="Zhang X."/>
            <person name="Ren Y."/>
            <person name="Wang B."/>
            <person name="Wang S."/>
            <person name="Lu Y."/>
            <person name="Wu K."/>
            <person name="Fan W."/>
            <person name="Wang G."/>
        </authorList>
    </citation>
    <scope>NUCLEOTIDE SEQUENCE</scope>
    <source>
        <strain evidence="7">12Hb</strain>
    </source>
</reference>
<dbReference type="OrthoDB" id="8174896at2759"/>
<evidence type="ECO:0000313" key="8">
    <source>
        <dbReference type="Proteomes" id="UP000466442"/>
    </source>
</evidence>
<keyword evidence="2" id="KW-0719">Serine esterase</keyword>